<dbReference type="Proteomes" id="UP000061468">
    <property type="component" value="Chromosome"/>
</dbReference>
<proteinExistence type="predicted"/>
<protein>
    <recommendedName>
        <fullName evidence="1">ParE-like toxin domain-containing protein</fullName>
    </recommendedName>
</protein>
<evidence type="ECO:0000313" key="2">
    <source>
        <dbReference type="EMBL" id="AMJ78489.1"/>
    </source>
</evidence>
<reference evidence="2 3" key="1">
    <citation type="submission" date="2015-12" db="EMBL/GenBank/DDBJ databases">
        <title>Intraspecies pangenome expansion in the marine bacterium Alteromonas.</title>
        <authorList>
            <person name="Lopez-Perez M."/>
            <person name="Rodriguez-Valera F."/>
        </authorList>
    </citation>
    <scope>NUCLEOTIDE SEQUENCE [LARGE SCALE GENOMIC DNA]</scope>
    <source>
        <strain evidence="2 3">UM8</strain>
    </source>
</reference>
<evidence type="ECO:0000313" key="3">
    <source>
        <dbReference type="Proteomes" id="UP000061468"/>
    </source>
</evidence>
<dbReference type="AlphaFoldDB" id="A0AAC9ADA0"/>
<sequence>MTTLRKLFKQYESAECRKYISKAEQIEEGLKSGKSYAELGGRQLSLAKGLIRFKLGNYRLIFKKAREEFIPDSLIQRKHLERFLKRR</sequence>
<accession>A0AAC9ADA0</accession>
<dbReference type="EMBL" id="CP013928">
    <property type="protein sequence ID" value="AMJ78489.1"/>
    <property type="molecule type" value="Genomic_DNA"/>
</dbReference>
<dbReference type="Pfam" id="PF24732">
    <property type="entry name" value="ParE_like"/>
    <property type="match status" value="1"/>
</dbReference>
<name>A0AAC9ADA0_9ALTE</name>
<gene>
    <name evidence="2" type="ORF">AV942_09415</name>
</gene>
<dbReference type="InterPro" id="IPR056925">
    <property type="entry name" value="ParE-like"/>
</dbReference>
<organism evidence="2 3">
    <name type="scientific">Alteromonas mediterranea</name>
    <dbReference type="NCBI Taxonomy" id="314275"/>
    <lineage>
        <taxon>Bacteria</taxon>
        <taxon>Pseudomonadati</taxon>
        <taxon>Pseudomonadota</taxon>
        <taxon>Gammaproteobacteria</taxon>
        <taxon>Alteromonadales</taxon>
        <taxon>Alteromonadaceae</taxon>
        <taxon>Alteromonas/Salinimonas group</taxon>
        <taxon>Alteromonas</taxon>
    </lineage>
</organism>
<dbReference type="RefSeq" id="WP_020745036.1">
    <property type="nucleotide sequence ID" value="NZ_CAXGIV010000043.1"/>
</dbReference>
<evidence type="ECO:0000259" key="1">
    <source>
        <dbReference type="Pfam" id="PF24732"/>
    </source>
</evidence>
<feature type="domain" description="ParE-like toxin" evidence="1">
    <location>
        <begin position="18"/>
        <end position="76"/>
    </location>
</feature>